<dbReference type="InterPro" id="IPR057670">
    <property type="entry name" value="SH3_retrovirus"/>
</dbReference>
<evidence type="ECO:0000259" key="1">
    <source>
        <dbReference type="Pfam" id="PF25597"/>
    </source>
</evidence>
<dbReference type="EMBL" id="BKCJ010008172">
    <property type="protein sequence ID" value="GEU80919.1"/>
    <property type="molecule type" value="Genomic_DNA"/>
</dbReference>
<dbReference type="Pfam" id="PF25597">
    <property type="entry name" value="SH3_retrovirus"/>
    <property type="match status" value="1"/>
</dbReference>
<reference evidence="2" key="1">
    <citation type="journal article" date="2019" name="Sci. Rep.">
        <title>Draft genome of Tanacetum cinerariifolium, the natural source of mosquito coil.</title>
        <authorList>
            <person name="Yamashiro T."/>
            <person name="Shiraishi A."/>
            <person name="Satake H."/>
            <person name="Nakayama K."/>
        </authorList>
    </citation>
    <scope>NUCLEOTIDE SEQUENCE</scope>
</reference>
<comment type="caution">
    <text evidence="2">The sequence shown here is derived from an EMBL/GenBank/DDBJ whole genome shotgun (WGS) entry which is preliminary data.</text>
</comment>
<organism evidence="2">
    <name type="scientific">Tanacetum cinerariifolium</name>
    <name type="common">Dalmatian daisy</name>
    <name type="synonym">Chrysanthemum cinerariifolium</name>
    <dbReference type="NCBI Taxonomy" id="118510"/>
    <lineage>
        <taxon>Eukaryota</taxon>
        <taxon>Viridiplantae</taxon>
        <taxon>Streptophyta</taxon>
        <taxon>Embryophyta</taxon>
        <taxon>Tracheophyta</taxon>
        <taxon>Spermatophyta</taxon>
        <taxon>Magnoliopsida</taxon>
        <taxon>eudicotyledons</taxon>
        <taxon>Gunneridae</taxon>
        <taxon>Pentapetalae</taxon>
        <taxon>asterids</taxon>
        <taxon>campanulids</taxon>
        <taxon>Asterales</taxon>
        <taxon>Asteraceae</taxon>
        <taxon>Asteroideae</taxon>
        <taxon>Anthemideae</taxon>
        <taxon>Anthemidinae</taxon>
        <taxon>Tanacetum</taxon>
    </lineage>
</organism>
<evidence type="ECO:0000313" key="2">
    <source>
        <dbReference type="EMBL" id="GEU80919.1"/>
    </source>
</evidence>
<gene>
    <name evidence="2" type="ORF">Tci_052897</name>
</gene>
<dbReference type="AlphaFoldDB" id="A0A699GL77"/>
<sequence>MSKGKSEKGLVAGSFNWDEKSISSKDEGVTRVKAFLAIVEDVPSVRKANARLGQRKRKDTISPKEVLFTKANESLSEIAPKITFDTKYSKESGPKVVFGDNSSGDIEGYGSVNCNGITFTRVAYLNGRSSDISYFYVFGCHVHIHNHKDHPGKFNEKADGGFFLGYSPIAKAFRVFNIRRQEMKETYHVTFSKDDEAIYKSSKKEAKSKTLKLHQLMNAYEIELMKLIEALEEIFRNKMYKNGVVIKNKARLVA</sequence>
<proteinExistence type="predicted"/>
<name>A0A699GL77_TANCI</name>
<protein>
    <submittedName>
        <fullName evidence="2">Retrovirus-related Pol polyprotein from transposon TNT 1-94</fullName>
    </submittedName>
</protein>
<accession>A0A699GL77</accession>
<feature type="domain" description="Retroviral polymerase SH3-like" evidence="1">
    <location>
        <begin position="140"/>
        <end position="202"/>
    </location>
</feature>